<dbReference type="InterPro" id="IPR036259">
    <property type="entry name" value="MFS_trans_sf"/>
</dbReference>
<feature type="transmembrane region" description="Helical" evidence="7">
    <location>
        <begin position="171"/>
        <end position="191"/>
    </location>
</feature>
<feature type="region of interest" description="Disordered" evidence="6">
    <location>
        <begin position="1"/>
        <end position="22"/>
    </location>
</feature>
<dbReference type="Gene3D" id="1.20.1250.20">
    <property type="entry name" value="MFS general substrate transporter like domains"/>
    <property type="match status" value="2"/>
</dbReference>
<keyword evidence="4 7" id="KW-1133">Transmembrane helix</keyword>
<keyword evidence="3 7" id="KW-0812">Transmembrane</keyword>
<dbReference type="SUPFAM" id="SSF103473">
    <property type="entry name" value="MFS general substrate transporter"/>
    <property type="match status" value="1"/>
</dbReference>
<organism evidence="8 9">
    <name type="scientific">Mycena citricolor</name>
    <dbReference type="NCBI Taxonomy" id="2018698"/>
    <lineage>
        <taxon>Eukaryota</taxon>
        <taxon>Fungi</taxon>
        <taxon>Dikarya</taxon>
        <taxon>Basidiomycota</taxon>
        <taxon>Agaricomycotina</taxon>
        <taxon>Agaricomycetes</taxon>
        <taxon>Agaricomycetidae</taxon>
        <taxon>Agaricales</taxon>
        <taxon>Marasmiineae</taxon>
        <taxon>Mycenaceae</taxon>
        <taxon>Mycena</taxon>
    </lineage>
</organism>
<comment type="caution">
    <text evidence="8">The sequence shown here is derived from an EMBL/GenBank/DDBJ whole genome shotgun (WGS) entry which is preliminary data.</text>
</comment>
<feature type="transmembrane region" description="Helical" evidence="7">
    <location>
        <begin position="374"/>
        <end position="392"/>
    </location>
</feature>
<dbReference type="GO" id="GO:0022857">
    <property type="term" value="F:transmembrane transporter activity"/>
    <property type="evidence" value="ECO:0007669"/>
    <property type="project" value="InterPro"/>
</dbReference>
<proteinExistence type="predicted"/>
<feature type="transmembrane region" description="Helical" evidence="7">
    <location>
        <begin position="437"/>
        <end position="454"/>
    </location>
</feature>
<keyword evidence="2" id="KW-0813">Transport</keyword>
<feature type="transmembrane region" description="Helical" evidence="7">
    <location>
        <begin position="348"/>
        <end position="368"/>
    </location>
</feature>
<keyword evidence="5 7" id="KW-0472">Membrane</keyword>
<feature type="transmembrane region" description="Helical" evidence="7">
    <location>
        <begin position="211"/>
        <end position="231"/>
    </location>
</feature>
<feature type="transmembrane region" description="Helical" evidence="7">
    <location>
        <begin position="404"/>
        <end position="425"/>
    </location>
</feature>
<dbReference type="Pfam" id="PF07690">
    <property type="entry name" value="MFS_1"/>
    <property type="match status" value="1"/>
</dbReference>
<evidence type="ECO:0000256" key="1">
    <source>
        <dbReference type="ARBA" id="ARBA00004141"/>
    </source>
</evidence>
<feature type="transmembrane region" description="Helical" evidence="7">
    <location>
        <begin position="315"/>
        <end position="336"/>
    </location>
</feature>
<evidence type="ECO:0000256" key="3">
    <source>
        <dbReference type="ARBA" id="ARBA00022692"/>
    </source>
</evidence>
<dbReference type="PANTHER" id="PTHR43791">
    <property type="entry name" value="PERMEASE-RELATED"/>
    <property type="match status" value="1"/>
</dbReference>
<dbReference type="PANTHER" id="PTHR43791:SF36">
    <property type="entry name" value="TRANSPORTER, PUTATIVE (AFU_ORTHOLOGUE AFUA_6G08340)-RELATED"/>
    <property type="match status" value="1"/>
</dbReference>
<feature type="transmembrane region" description="Helical" evidence="7">
    <location>
        <begin position="275"/>
        <end position="295"/>
    </location>
</feature>
<dbReference type="InterPro" id="IPR011701">
    <property type="entry name" value="MFS"/>
</dbReference>
<dbReference type="GO" id="GO:0016020">
    <property type="term" value="C:membrane"/>
    <property type="evidence" value="ECO:0007669"/>
    <property type="project" value="UniProtKB-SubCell"/>
</dbReference>
<comment type="subcellular location">
    <subcellularLocation>
        <location evidence="1">Membrane</location>
        <topology evidence="1">Multi-pass membrane protein</topology>
    </subcellularLocation>
</comment>
<sequence>MSDMYSPASSIHEEERFSPERQSQEKRLVRKLDIRVLPAIFIVFVMNYVNRTAITAARLKGLEHDLHLTGKLRVEYSLSDAQRAPDIQYNVVLSILFVTLSLAQPPSNMLLNKIKRPSIYIGSCVVIWGDTQATTNFGGILVCRLFIGLPEASFYPGAVYLLSCWYTKRELAFRAAILFSGLDFANAFGALESWLGWKGSWGSLDGAGASLLFILEGAATICLGFLVMWLLPDFPRNTRWISDKESRLAQARLAEDAGEADQDTMSDSYLQGLKLAVADPLVWLFSIVMLSQHIGRSVGQFFPTFAKTLGYSTTITLLLTAPPWIVAAIICLVSAWHGDKTGERFFHVSIWIWAMMVGFIISLCTMNVGARYLSMFLMAIGDAGCTMAMVWTSNSLPRPPAKRAVAIGIVNGFGNLGTLIGSYMWKNKWAPRYAQSSEISLAALALSSVFTIIIRQRLINMNRKLDTDESMISEERVKKAAHLEGITIQQAMNKRKGYRYLY</sequence>
<feature type="compositionally biased region" description="Basic and acidic residues" evidence="6">
    <location>
        <begin position="11"/>
        <end position="22"/>
    </location>
</feature>
<reference evidence="8" key="1">
    <citation type="submission" date="2023-11" db="EMBL/GenBank/DDBJ databases">
        <authorList>
            <person name="De Vega J J."/>
            <person name="De Vega J J."/>
        </authorList>
    </citation>
    <scope>NUCLEOTIDE SEQUENCE</scope>
</reference>
<protein>
    <recommendedName>
        <fullName evidence="10">MFS general substrate transporter</fullName>
    </recommendedName>
</protein>
<evidence type="ECO:0000313" key="9">
    <source>
        <dbReference type="Proteomes" id="UP001295794"/>
    </source>
</evidence>
<dbReference type="AlphaFoldDB" id="A0AAD2H607"/>
<keyword evidence="9" id="KW-1185">Reference proteome</keyword>
<name>A0AAD2H607_9AGAR</name>
<feature type="transmembrane region" description="Helical" evidence="7">
    <location>
        <begin position="32"/>
        <end position="49"/>
    </location>
</feature>
<evidence type="ECO:0000256" key="2">
    <source>
        <dbReference type="ARBA" id="ARBA00022448"/>
    </source>
</evidence>
<dbReference type="Proteomes" id="UP001295794">
    <property type="component" value="Unassembled WGS sequence"/>
</dbReference>
<accession>A0AAD2H607</accession>
<gene>
    <name evidence="8" type="ORF">MYCIT1_LOCUS11997</name>
</gene>
<evidence type="ECO:0000256" key="7">
    <source>
        <dbReference type="SAM" id="Phobius"/>
    </source>
</evidence>
<dbReference type="FunFam" id="1.20.1250.20:FF:000013">
    <property type="entry name" value="MFS general substrate transporter"/>
    <property type="match status" value="1"/>
</dbReference>
<evidence type="ECO:0000256" key="4">
    <source>
        <dbReference type="ARBA" id="ARBA00022989"/>
    </source>
</evidence>
<evidence type="ECO:0000256" key="6">
    <source>
        <dbReference type="SAM" id="MobiDB-lite"/>
    </source>
</evidence>
<evidence type="ECO:0008006" key="10">
    <source>
        <dbReference type="Google" id="ProtNLM"/>
    </source>
</evidence>
<dbReference type="EMBL" id="CAVNYO010000138">
    <property type="protein sequence ID" value="CAK5268715.1"/>
    <property type="molecule type" value="Genomic_DNA"/>
</dbReference>
<evidence type="ECO:0000256" key="5">
    <source>
        <dbReference type="ARBA" id="ARBA00023136"/>
    </source>
</evidence>
<evidence type="ECO:0000313" key="8">
    <source>
        <dbReference type="EMBL" id="CAK5268715.1"/>
    </source>
</evidence>